<dbReference type="EMBL" id="WBJZ01000002">
    <property type="protein sequence ID" value="KAB1662189.1"/>
    <property type="molecule type" value="Genomic_DNA"/>
</dbReference>
<accession>A0A7J5C0P9</accession>
<protein>
    <submittedName>
        <fullName evidence="2">Zinc-binding alcohol dehydrogenase family protein</fullName>
    </submittedName>
</protein>
<keyword evidence="3" id="KW-1185">Reference proteome</keyword>
<name>A0A7J5C0P9_9MICO</name>
<dbReference type="AlphaFoldDB" id="A0A7J5C0P9"/>
<organism evidence="2 3">
    <name type="scientific">Pseudoclavibacter chungangensis</name>
    <dbReference type="NCBI Taxonomy" id="587635"/>
    <lineage>
        <taxon>Bacteria</taxon>
        <taxon>Bacillati</taxon>
        <taxon>Actinomycetota</taxon>
        <taxon>Actinomycetes</taxon>
        <taxon>Micrococcales</taxon>
        <taxon>Microbacteriaceae</taxon>
        <taxon>Pseudoclavibacter</taxon>
    </lineage>
</organism>
<dbReference type="Gene3D" id="3.40.50.720">
    <property type="entry name" value="NAD(P)-binding Rossmann-like Domain"/>
    <property type="match status" value="1"/>
</dbReference>
<dbReference type="InterPro" id="IPR013149">
    <property type="entry name" value="ADH-like_C"/>
</dbReference>
<dbReference type="InterPro" id="IPR011032">
    <property type="entry name" value="GroES-like_sf"/>
</dbReference>
<sequence>MQAIVVTAFDRPPEWQDIEDPRPNEGEVVVRMIAAALHPRVRSQASGSHYTSEGVLPLVPGVDGVARFPDGTTRYVAIGSDVRGSFAERVAVDPRASVVLPDGADPAEVAAAVNPVMSSWVALRRRITMPADATVLVLGATGIAGGSAVRVAKRLGAAHVVASGRNPERLAALAGYGADETIPLADTARIGETAAEADVVLDYLWGVPAADTMRAIVTARRDRAARLDWVSIGSSAGAESPIPSAALRASGLTVVGSGQGSVGRSAFVAELPSIVEAIADGLTVPVRTVGAEDVASAWTDADAATRTVFTF</sequence>
<dbReference type="OrthoDB" id="9787435at2"/>
<dbReference type="PANTHER" id="PTHR43677:SF11">
    <property type="entry name" value="ZINC-CONTAINING ALCOHOL DEHYDROGENASE"/>
    <property type="match status" value="1"/>
</dbReference>
<evidence type="ECO:0000313" key="2">
    <source>
        <dbReference type="EMBL" id="KAB1662189.1"/>
    </source>
</evidence>
<dbReference type="SUPFAM" id="SSF51735">
    <property type="entry name" value="NAD(P)-binding Rossmann-fold domains"/>
    <property type="match status" value="1"/>
</dbReference>
<dbReference type="Proteomes" id="UP000467240">
    <property type="component" value="Unassembled WGS sequence"/>
</dbReference>
<dbReference type="RefSeq" id="WP_158039119.1">
    <property type="nucleotide sequence ID" value="NZ_JACCFV010000001.1"/>
</dbReference>
<evidence type="ECO:0000259" key="1">
    <source>
        <dbReference type="Pfam" id="PF00107"/>
    </source>
</evidence>
<evidence type="ECO:0000313" key="3">
    <source>
        <dbReference type="Proteomes" id="UP000467240"/>
    </source>
</evidence>
<dbReference type="SUPFAM" id="SSF50129">
    <property type="entry name" value="GroES-like"/>
    <property type="match status" value="1"/>
</dbReference>
<dbReference type="Gene3D" id="3.90.180.10">
    <property type="entry name" value="Medium-chain alcohol dehydrogenases, catalytic domain"/>
    <property type="match status" value="2"/>
</dbReference>
<dbReference type="InterPro" id="IPR051397">
    <property type="entry name" value="Zn-ADH-like_protein"/>
</dbReference>
<dbReference type="PANTHER" id="PTHR43677">
    <property type="entry name" value="SHORT-CHAIN DEHYDROGENASE/REDUCTASE"/>
    <property type="match status" value="1"/>
</dbReference>
<feature type="domain" description="Alcohol dehydrogenase-like C-terminal" evidence="1">
    <location>
        <begin position="145"/>
        <end position="266"/>
    </location>
</feature>
<gene>
    <name evidence="2" type="ORF">F8O01_01605</name>
</gene>
<comment type="caution">
    <text evidence="2">The sequence shown here is derived from an EMBL/GenBank/DDBJ whole genome shotgun (WGS) entry which is preliminary data.</text>
</comment>
<dbReference type="GO" id="GO:0016491">
    <property type="term" value="F:oxidoreductase activity"/>
    <property type="evidence" value="ECO:0007669"/>
    <property type="project" value="TreeGrafter"/>
</dbReference>
<dbReference type="Pfam" id="PF00107">
    <property type="entry name" value="ADH_zinc_N"/>
    <property type="match status" value="1"/>
</dbReference>
<proteinExistence type="predicted"/>
<reference evidence="2 3" key="1">
    <citation type="submission" date="2019-09" db="EMBL/GenBank/DDBJ databases">
        <title>Phylogeny of genus Pseudoclavibacter and closely related genus.</title>
        <authorList>
            <person name="Li Y."/>
        </authorList>
    </citation>
    <scope>NUCLEOTIDE SEQUENCE [LARGE SCALE GENOMIC DNA]</scope>
    <source>
        <strain evidence="2 3">DSM 23821</strain>
    </source>
</reference>
<dbReference type="InterPro" id="IPR036291">
    <property type="entry name" value="NAD(P)-bd_dom_sf"/>
</dbReference>